<keyword evidence="3" id="KW-1185">Reference proteome</keyword>
<name>A0A2R5EVC4_9BACL</name>
<keyword evidence="1" id="KW-1133">Transmembrane helix</keyword>
<sequence length="260" mass="28609">MLNILRMDFRRFRKNNMLPLLLAVFFAFQLFGIFMMSRYADSYSAGAGLGPGSLSASEFFQYMLAQPPSWMLLYVAVFTVHYTWSERSAGFYKNYISMRHARVSSVLAKALLLALFTLLLFVAAVAANALGRLLFFENAPTGELGQYALLLLLQFLLHWAFAVMMLFVALAARSLIAGLIIGLLLALNLVGYSLSALAALLLGEDGAGIASWWLVNRIVHPLELGQAGGADMLEPAIVALLFLLLFGAAGAVFRQREDLR</sequence>
<feature type="transmembrane region" description="Helical" evidence="1">
    <location>
        <begin position="236"/>
        <end position="253"/>
    </location>
</feature>
<proteinExistence type="predicted"/>
<accession>A0A2R5EVC4</accession>
<protein>
    <submittedName>
        <fullName evidence="2">ABC transporter permease</fullName>
    </submittedName>
</protein>
<feature type="transmembrane region" description="Helical" evidence="1">
    <location>
        <begin position="147"/>
        <end position="172"/>
    </location>
</feature>
<dbReference type="EMBL" id="BDQX01000339">
    <property type="protein sequence ID" value="GBG10620.1"/>
    <property type="molecule type" value="Genomic_DNA"/>
</dbReference>
<evidence type="ECO:0000313" key="3">
    <source>
        <dbReference type="Proteomes" id="UP000245202"/>
    </source>
</evidence>
<dbReference type="Pfam" id="PF12730">
    <property type="entry name" value="ABC2_membrane_4"/>
    <property type="match status" value="1"/>
</dbReference>
<organism evidence="2 3">
    <name type="scientific">Paenibacillus agaridevorans</name>
    <dbReference type="NCBI Taxonomy" id="171404"/>
    <lineage>
        <taxon>Bacteria</taxon>
        <taxon>Bacillati</taxon>
        <taxon>Bacillota</taxon>
        <taxon>Bacilli</taxon>
        <taxon>Bacillales</taxon>
        <taxon>Paenibacillaceae</taxon>
        <taxon>Paenibacillus</taxon>
    </lineage>
</organism>
<evidence type="ECO:0000256" key="1">
    <source>
        <dbReference type="SAM" id="Phobius"/>
    </source>
</evidence>
<feature type="transmembrane region" description="Helical" evidence="1">
    <location>
        <begin position="179"/>
        <end position="202"/>
    </location>
</feature>
<evidence type="ECO:0000313" key="2">
    <source>
        <dbReference type="EMBL" id="GBG10620.1"/>
    </source>
</evidence>
<gene>
    <name evidence="2" type="ORF">PAT3040_05371</name>
</gene>
<feature type="transmembrane region" description="Helical" evidence="1">
    <location>
        <begin position="106"/>
        <end position="127"/>
    </location>
</feature>
<comment type="caution">
    <text evidence="2">The sequence shown here is derived from an EMBL/GenBank/DDBJ whole genome shotgun (WGS) entry which is preliminary data.</text>
</comment>
<reference evidence="2 3" key="1">
    <citation type="submission" date="2017-08" db="EMBL/GenBank/DDBJ databases">
        <title>Substantial Increase in Enzyme Production by Combined Drug-Resistance Mutations in Paenibacillus agaridevorans.</title>
        <authorList>
            <person name="Tanaka Y."/>
            <person name="Funane K."/>
            <person name="Hosaka T."/>
            <person name="Shiwa Y."/>
            <person name="Fujita N."/>
            <person name="Miyazaki T."/>
            <person name="Yoshikawa H."/>
            <person name="Murakami K."/>
            <person name="Kasahara K."/>
            <person name="Inaoka T."/>
            <person name="Hiraga Y."/>
            <person name="Ochi K."/>
        </authorList>
    </citation>
    <scope>NUCLEOTIDE SEQUENCE [LARGE SCALE GENOMIC DNA]</scope>
    <source>
        <strain evidence="2 3">T-3040</strain>
    </source>
</reference>
<dbReference type="RefSeq" id="WP_181376855.1">
    <property type="nucleotide sequence ID" value="NZ_BDQX01000339.1"/>
</dbReference>
<dbReference type="Proteomes" id="UP000245202">
    <property type="component" value="Unassembled WGS sequence"/>
</dbReference>
<keyword evidence="1" id="KW-0812">Transmembrane</keyword>
<keyword evidence="1" id="KW-0472">Membrane</keyword>
<dbReference type="AlphaFoldDB" id="A0A2R5EVC4"/>
<feature type="transmembrane region" description="Helical" evidence="1">
    <location>
        <begin position="70"/>
        <end position="85"/>
    </location>
</feature>